<dbReference type="InterPro" id="IPR039207">
    <property type="entry name" value="MMTAG2-like"/>
</dbReference>
<dbReference type="Proteomes" id="UP000472271">
    <property type="component" value="Chromosome 17"/>
</dbReference>
<proteinExistence type="predicted"/>
<feature type="compositionally biased region" description="Basic and acidic residues" evidence="1">
    <location>
        <begin position="237"/>
        <end position="252"/>
    </location>
</feature>
<feature type="region of interest" description="Disordered" evidence="1">
    <location>
        <begin position="92"/>
        <end position="297"/>
    </location>
</feature>
<organism evidence="3 4">
    <name type="scientific">Sphaeramia orbicularis</name>
    <name type="common">orbiculate cardinalfish</name>
    <dbReference type="NCBI Taxonomy" id="375764"/>
    <lineage>
        <taxon>Eukaryota</taxon>
        <taxon>Metazoa</taxon>
        <taxon>Chordata</taxon>
        <taxon>Craniata</taxon>
        <taxon>Vertebrata</taxon>
        <taxon>Euteleostomi</taxon>
        <taxon>Actinopterygii</taxon>
        <taxon>Neopterygii</taxon>
        <taxon>Teleostei</taxon>
        <taxon>Neoteleostei</taxon>
        <taxon>Acanthomorphata</taxon>
        <taxon>Gobiaria</taxon>
        <taxon>Kurtiformes</taxon>
        <taxon>Apogonoidei</taxon>
        <taxon>Apogonidae</taxon>
        <taxon>Apogoninae</taxon>
        <taxon>Sphaeramia</taxon>
    </lineage>
</organism>
<feature type="compositionally biased region" description="Basic and acidic residues" evidence="1">
    <location>
        <begin position="205"/>
        <end position="216"/>
    </location>
</feature>
<reference evidence="3" key="2">
    <citation type="submission" date="2025-08" db="UniProtKB">
        <authorList>
            <consortium name="Ensembl"/>
        </authorList>
    </citation>
    <scope>IDENTIFICATION</scope>
</reference>
<dbReference type="PANTHER" id="PTHR14580:SF0">
    <property type="entry name" value="MULTIPLE MYELOMA TUMOR-ASSOCIATED PROTEIN 2"/>
    <property type="match status" value="1"/>
</dbReference>
<feature type="compositionally biased region" description="Basic residues" evidence="1">
    <location>
        <begin position="217"/>
        <end position="228"/>
    </location>
</feature>
<name>A0A672ZGF6_9TELE</name>
<reference evidence="3" key="3">
    <citation type="submission" date="2025-09" db="UniProtKB">
        <authorList>
            <consortium name="Ensembl"/>
        </authorList>
    </citation>
    <scope>IDENTIFICATION</scope>
</reference>
<gene>
    <name evidence="3" type="primary">c17h1orf35</name>
</gene>
<feature type="compositionally biased region" description="Basic and acidic residues" evidence="1">
    <location>
        <begin position="167"/>
        <end position="178"/>
    </location>
</feature>
<dbReference type="Pfam" id="PF10159">
    <property type="entry name" value="MMtag"/>
    <property type="match status" value="1"/>
</dbReference>
<dbReference type="FunCoup" id="A0A672ZGF6">
    <property type="interactions" value="108"/>
</dbReference>
<feature type="compositionally biased region" description="Basic and acidic residues" evidence="1">
    <location>
        <begin position="96"/>
        <end position="117"/>
    </location>
</feature>
<feature type="domain" description="Multiple myeloma tumor-associated protein 2-like N-terminal" evidence="2">
    <location>
        <begin position="9"/>
        <end position="84"/>
    </location>
</feature>
<feature type="compositionally biased region" description="Basic residues" evidence="1">
    <location>
        <begin position="179"/>
        <end position="204"/>
    </location>
</feature>
<dbReference type="Ensembl" id="ENSSORT00005016637.1">
    <property type="protein sequence ID" value="ENSSORP00005016130.1"/>
    <property type="gene ID" value="ENSSORG00005008163.1"/>
</dbReference>
<dbReference type="AlphaFoldDB" id="A0A672ZGF6"/>
<dbReference type="PANTHER" id="PTHR14580">
    <property type="entry name" value="MULTIPLE MYELOMA TUMOR-ASSOCIATED PROTEIN 2 FAMILY MEMBER"/>
    <property type="match status" value="1"/>
</dbReference>
<dbReference type="InterPro" id="IPR019315">
    <property type="entry name" value="MMTA2_N"/>
</dbReference>
<evidence type="ECO:0000256" key="1">
    <source>
        <dbReference type="SAM" id="MobiDB-lite"/>
    </source>
</evidence>
<sequence length="297" mass="33151">MFGSSRSGGVRGGQDQFNWDDVKVDKHRENYLGNSLMAPVGRWQKGKDLTWYSRDKKGGAGLSKEDELAAVKAAEHEALMAALGHKSIKRQPTGLTKEDLADVCRREEPDGDERNVDRISGLGSSSAGSRKIALSQREKEAAKIGLPVFTHHKTEGRAEASTTKTSESTDKGEVEQRHESKKKKKEKKSKKEKKKKEKKKKRQRRDSSSSDSDDNRKRHKKDHHRHNPSYHSQSGARPHDSHSRGGAKAEQHPHHRQRHDTDSSDGGSPAPRNPASHKTAPAGATQSHRRRHDTDSD</sequence>
<protein>
    <recommendedName>
        <fullName evidence="2">Multiple myeloma tumor-associated protein 2-like N-terminal domain-containing protein</fullName>
    </recommendedName>
</protein>
<dbReference type="CTD" id="129813706"/>
<dbReference type="GeneID" id="115437108"/>
<dbReference type="InParanoid" id="A0A672ZGF6"/>
<dbReference type="OrthoDB" id="5390672at2759"/>
<evidence type="ECO:0000259" key="2">
    <source>
        <dbReference type="Pfam" id="PF10159"/>
    </source>
</evidence>
<dbReference type="RefSeq" id="XP_030016084.1">
    <property type="nucleotide sequence ID" value="XM_030160224.1"/>
</dbReference>
<keyword evidence="4" id="KW-1185">Reference proteome</keyword>
<evidence type="ECO:0000313" key="4">
    <source>
        <dbReference type="Proteomes" id="UP000472271"/>
    </source>
</evidence>
<evidence type="ECO:0000313" key="3">
    <source>
        <dbReference type="Ensembl" id="ENSSORP00005016130.1"/>
    </source>
</evidence>
<reference evidence="3" key="1">
    <citation type="submission" date="2019-06" db="EMBL/GenBank/DDBJ databases">
        <authorList>
            <consortium name="Wellcome Sanger Institute Data Sharing"/>
        </authorList>
    </citation>
    <scope>NUCLEOTIDE SEQUENCE [LARGE SCALE GENOMIC DNA]</scope>
</reference>
<accession>A0A672ZGF6</accession>